<feature type="compositionally biased region" description="Low complexity" evidence="12">
    <location>
        <begin position="98"/>
        <end position="131"/>
    </location>
</feature>
<comment type="caution">
    <text evidence="14">The sequence shown here is derived from an EMBL/GenBank/DDBJ whole genome shotgun (WGS) entry which is preliminary data.</text>
</comment>
<dbReference type="InterPro" id="IPR018113">
    <property type="entry name" value="PTrfase_EIIB_Cys"/>
</dbReference>
<dbReference type="SUPFAM" id="SSF55604">
    <property type="entry name" value="Glucose permease domain IIB"/>
    <property type="match status" value="1"/>
</dbReference>
<evidence type="ECO:0000256" key="9">
    <source>
        <dbReference type="ARBA" id="ARBA00022989"/>
    </source>
</evidence>
<accession>A0A4D4MUU1</accession>
<evidence type="ECO:0000256" key="8">
    <source>
        <dbReference type="ARBA" id="ARBA00022777"/>
    </source>
</evidence>
<keyword evidence="2" id="KW-0813">Transport</keyword>
<evidence type="ECO:0000256" key="3">
    <source>
        <dbReference type="ARBA" id="ARBA00022475"/>
    </source>
</evidence>
<dbReference type="Gene3D" id="3.30.1360.60">
    <property type="entry name" value="Glucose permease domain IIB"/>
    <property type="match status" value="1"/>
</dbReference>
<dbReference type="GO" id="GO:0009401">
    <property type="term" value="P:phosphoenolpyruvate-dependent sugar phosphotransferase system"/>
    <property type="evidence" value="ECO:0007669"/>
    <property type="project" value="UniProtKB-KW"/>
</dbReference>
<keyword evidence="5" id="KW-0808">Transferase</keyword>
<dbReference type="InterPro" id="IPR001996">
    <property type="entry name" value="PTS_IIB_1"/>
</dbReference>
<keyword evidence="4" id="KW-0762">Sugar transport</keyword>
<keyword evidence="6" id="KW-0598">Phosphotransferase system</keyword>
<feature type="compositionally biased region" description="Pro residues" evidence="12">
    <location>
        <begin position="132"/>
        <end position="144"/>
    </location>
</feature>
<evidence type="ECO:0000256" key="12">
    <source>
        <dbReference type="SAM" id="MobiDB-lite"/>
    </source>
</evidence>
<dbReference type="InterPro" id="IPR036878">
    <property type="entry name" value="Glu_permease_IIB"/>
</dbReference>
<feature type="active site" description="Phosphocysteine intermediate; for EIIB activity" evidence="11">
    <location>
        <position position="29"/>
    </location>
</feature>
<evidence type="ECO:0000256" key="2">
    <source>
        <dbReference type="ARBA" id="ARBA00022448"/>
    </source>
</evidence>
<proteinExistence type="predicted"/>
<dbReference type="Pfam" id="PF00367">
    <property type="entry name" value="PTS_EIIB"/>
    <property type="match status" value="1"/>
</dbReference>
<organism evidence="14 15">
    <name type="scientific">Streptomyces avermitilis</name>
    <dbReference type="NCBI Taxonomy" id="33903"/>
    <lineage>
        <taxon>Bacteria</taxon>
        <taxon>Bacillati</taxon>
        <taxon>Actinomycetota</taxon>
        <taxon>Actinomycetes</taxon>
        <taxon>Kitasatosporales</taxon>
        <taxon>Streptomycetaceae</taxon>
        <taxon>Streptomyces</taxon>
    </lineage>
</organism>
<dbReference type="Proteomes" id="UP000299211">
    <property type="component" value="Unassembled WGS sequence"/>
</dbReference>
<evidence type="ECO:0000256" key="11">
    <source>
        <dbReference type="PROSITE-ProRule" id="PRU00421"/>
    </source>
</evidence>
<evidence type="ECO:0000256" key="5">
    <source>
        <dbReference type="ARBA" id="ARBA00022679"/>
    </source>
</evidence>
<dbReference type="PROSITE" id="PS01035">
    <property type="entry name" value="PTS_EIIB_TYPE_1_CYS"/>
    <property type="match status" value="1"/>
</dbReference>
<comment type="subcellular location">
    <subcellularLocation>
        <location evidence="1">Cell membrane</location>
        <topology evidence="1">Multi-pass membrane protein</topology>
    </subcellularLocation>
</comment>
<keyword evidence="8" id="KW-0418">Kinase</keyword>
<dbReference type="PANTHER" id="PTHR30175">
    <property type="entry name" value="PHOSPHOTRANSFERASE SYSTEM TRANSPORT PROTEIN"/>
    <property type="match status" value="1"/>
</dbReference>
<sequence>MRTTPHSATAAAILPLVGGAANVTSVAHCMTRLRLGLADRSLVDEESLRALPAVLGVVDDDTYQIVLGPGTVAKVTPEFEKLLASETTEAPANALPVTAGAPTPAAPTAAEGPATSETPVAAEPPLAVALPVPRPPGSRRAAPP</sequence>
<keyword evidence="3" id="KW-1003">Cell membrane</keyword>
<feature type="region of interest" description="Disordered" evidence="12">
    <location>
        <begin position="86"/>
        <end position="144"/>
    </location>
</feature>
<dbReference type="GO" id="GO:0016301">
    <property type="term" value="F:kinase activity"/>
    <property type="evidence" value="ECO:0007669"/>
    <property type="project" value="UniProtKB-KW"/>
</dbReference>
<dbReference type="PANTHER" id="PTHR30175:SF3">
    <property type="entry name" value="PTS SYSTEM N-ACETYLMURAMIC ACID-SPECIFIC EIIBC COMPONENT"/>
    <property type="match status" value="1"/>
</dbReference>
<dbReference type="InterPro" id="IPR050558">
    <property type="entry name" value="PTS_Sugar-Specific_Components"/>
</dbReference>
<evidence type="ECO:0000259" key="13">
    <source>
        <dbReference type="PROSITE" id="PS51098"/>
    </source>
</evidence>
<evidence type="ECO:0000256" key="10">
    <source>
        <dbReference type="ARBA" id="ARBA00023136"/>
    </source>
</evidence>
<dbReference type="EMBL" id="BJHY01000001">
    <property type="protein sequence ID" value="GDY75931.1"/>
    <property type="molecule type" value="Genomic_DNA"/>
</dbReference>
<dbReference type="CDD" id="cd00212">
    <property type="entry name" value="PTS_IIB_glc"/>
    <property type="match status" value="1"/>
</dbReference>
<dbReference type="AlphaFoldDB" id="A0A4D4MUU1"/>
<dbReference type="FunFam" id="3.30.1360.60:FF:000001">
    <property type="entry name" value="PTS system glucose-specific IIBC component PtsG"/>
    <property type="match status" value="1"/>
</dbReference>
<feature type="domain" description="PTS EIIB type-1" evidence="13">
    <location>
        <begin position="7"/>
        <end position="89"/>
    </location>
</feature>
<keyword evidence="7" id="KW-0812">Transmembrane</keyword>
<reference evidence="14 15" key="1">
    <citation type="submission" date="2019-04" db="EMBL/GenBank/DDBJ databases">
        <title>Draft genome sequences of Streptomyces avermitilis ATCC 31267.</title>
        <authorList>
            <person name="Komaki H."/>
            <person name="Tamura T."/>
            <person name="Hosoyama A."/>
        </authorList>
    </citation>
    <scope>NUCLEOTIDE SEQUENCE [LARGE SCALE GENOMIC DNA]</scope>
    <source>
        <strain evidence="14 15">ATCC 31267</strain>
    </source>
</reference>
<dbReference type="GO" id="GO:0090588">
    <property type="term" value="F:protein-phosphocysteine-N-acetylmuramate phosphotransferase system transporter activity"/>
    <property type="evidence" value="ECO:0007669"/>
    <property type="project" value="TreeGrafter"/>
</dbReference>
<keyword evidence="9" id="KW-1133">Transmembrane helix</keyword>
<protein>
    <recommendedName>
        <fullName evidence="13">PTS EIIB type-1 domain-containing protein</fullName>
    </recommendedName>
</protein>
<dbReference type="GO" id="GO:0005886">
    <property type="term" value="C:plasma membrane"/>
    <property type="evidence" value="ECO:0007669"/>
    <property type="project" value="UniProtKB-SubCell"/>
</dbReference>
<keyword evidence="10" id="KW-0472">Membrane</keyword>
<evidence type="ECO:0000313" key="14">
    <source>
        <dbReference type="EMBL" id="GDY75931.1"/>
    </source>
</evidence>
<evidence type="ECO:0000256" key="7">
    <source>
        <dbReference type="ARBA" id="ARBA00022692"/>
    </source>
</evidence>
<gene>
    <name evidence="14" type="ORF">SAV31267_054160</name>
</gene>
<name>A0A4D4MUU1_STRAX</name>
<dbReference type="GO" id="GO:0008982">
    <property type="term" value="F:protein-N(PI)-phosphohistidine-sugar phosphotransferase activity"/>
    <property type="evidence" value="ECO:0007669"/>
    <property type="project" value="InterPro"/>
</dbReference>
<evidence type="ECO:0000313" key="15">
    <source>
        <dbReference type="Proteomes" id="UP000299211"/>
    </source>
</evidence>
<evidence type="ECO:0000256" key="1">
    <source>
        <dbReference type="ARBA" id="ARBA00004651"/>
    </source>
</evidence>
<evidence type="ECO:0000256" key="6">
    <source>
        <dbReference type="ARBA" id="ARBA00022683"/>
    </source>
</evidence>
<dbReference type="PROSITE" id="PS51098">
    <property type="entry name" value="PTS_EIIB_TYPE_1"/>
    <property type="match status" value="1"/>
</dbReference>
<evidence type="ECO:0000256" key="4">
    <source>
        <dbReference type="ARBA" id="ARBA00022597"/>
    </source>
</evidence>